<keyword evidence="3" id="KW-1185">Reference proteome</keyword>
<proteinExistence type="predicted"/>
<reference evidence="3" key="1">
    <citation type="submission" date="2023-07" db="EMBL/GenBank/DDBJ databases">
        <title>Whole genome shotgun sequence of Streptomyces achromogenes subsp. rubradiris NBRC 14000.</title>
        <authorList>
            <person name="Komaki H."/>
            <person name="Tamura T."/>
        </authorList>
    </citation>
    <scope>NUCLEOTIDE SEQUENCE [LARGE SCALE GENOMIC DNA]</scope>
    <source>
        <strain evidence="3">NBRC 14000</strain>
    </source>
</reference>
<dbReference type="Proteomes" id="UP000646738">
    <property type="component" value="Unassembled WGS sequence"/>
</dbReference>
<sequence length="265" mass="28799">MNDRPAAEQLVRALKELKQKAGCPSYAAIAAWGQQQIPAVNLGKSKLSAWFNGISVPTSGRPFTVLVELLEARAQQKSGTPKRGLPAWQAMRKAADNEQRRAGFGSSAPSSDVRIGETDPVVRLVTQAGEFMREADRVFDAVARYELSPRRAYPTKTVTTADGWSFDVPVGPVPADPKDVEALAEVDRALVGVRADAERTATLMPGLESHVRRVLAACTDVRRSCVRIDHDDDGRPDSSYPKDLLNLREALNEVKAVAAALRRSA</sequence>
<evidence type="ECO:0000313" key="2">
    <source>
        <dbReference type="EMBL" id="GHI58239.1"/>
    </source>
</evidence>
<feature type="region of interest" description="Disordered" evidence="1">
    <location>
        <begin position="94"/>
        <end position="113"/>
    </location>
</feature>
<dbReference type="RefSeq" id="WP_189997996.1">
    <property type="nucleotide sequence ID" value="NZ_BNCB01000018.1"/>
</dbReference>
<gene>
    <name evidence="2" type="ORF">Srubr_80850</name>
</gene>
<comment type="caution">
    <text evidence="2">The sequence shown here is derived from an EMBL/GenBank/DDBJ whole genome shotgun (WGS) entry which is preliminary data.</text>
</comment>
<name>A0ABQ3RQW5_STRRR</name>
<organism evidence="2 3">
    <name type="scientific">Streptomyces rubradiris</name>
    <name type="common">Streptomyces achromogenes subsp. rubradiris</name>
    <dbReference type="NCBI Taxonomy" id="285531"/>
    <lineage>
        <taxon>Bacteria</taxon>
        <taxon>Bacillati</taxon>
        <taxon>Actinomycetota</taxon>
        <taxon>Actinomycetes</taxon>
        <taxon>Kitasatosporales</taxon>
        <taxon>Streptomycetaceae</taxon>
        <taxon>Streptomyces</taxon>
    </lineage>
</organism>
<protein>
    <submittedName>
        <fullName evidence="2">Uncharacterized protein</fullName>
    </submittedName>
</protein>
<accession>A0ABQ3RQW5</accession>
<evidence type="ECO:0000313" key="3">
    <source>
        <dbReference type="Proteomes" id="UP000646738"/>
    </source>
</evidence>
<dbReference type="EMBL" id="BNEA01000018">
    <property type="protein sequence ID" value="GHI58239.1"/>
    <property type="molecule type" value="Genomic_DNA"/>
</dbReference>
<evidence type="ECO:0000256" key="1">
    <source>
        <dbReference type="SAM" id="MobiDB-lite"/>
    </source>
</evidence>